<sequence length="175" mass="18918">MSFIRPEVRMTLWRWREVIAGAAVALLGLSWVAGPGGLLGWIGWVLVVAGFAMGVIGAQRARFRLDGEGPGVVSVDEGQISYFGPLTGGVVAAREMERLTLDPTQRPAHWLLSQPGQPPLAIPVTAEGAEELFDIFATLPGMRTEHMLAQLRGGAAHPVVIWEKVPSRPSHLRLN</sequence>
<keyword evidence="1" id="KW-0812">Transmembrane</keyword>
<keyword evidence="1" id="KW-1133">Transmembrane helix</keyword>
<reference evidence="2" key="1">
    <citation type="journal article" date="2014" name="Int. J. Syst. Evol. Microbiol.">
        <title>Complete genome sequence of Corynebacterium casei LMG S-19264T (=DSM 44701T), isolated from a smear-ripened cheese.</title>
        <authorList>
            <consortium name="US DOE Joint Genome Institute (JGI-PGF)"/>
            <person name="Walter F."/>
            <person name="Albersmeier A."/>
            <person name="Kalinowski J."/>
            <person name="Ruckert C."/>
        </authorList>
    </citation>
    <scope>NUCLEOTIDE SEQUENCE</scope>
    <source>
        <strain evidence="2">KCTC 42650</strain>
    </source>
</reference>
<dbReference type="AlphaFoldDB" id="A0A8J3GV36"/>
<protein>
    <submittedName>
        <fullName evidence="2">Uncharacterized protein</fullName>
    </submittedName>
</protein>
<gene>
    <name evidence="2" type="ORF">GCM10017056_06780</name>
</gene>
<evidence type="ECO:0000313" key="3">
    <source>
        <dbReference type="Proteomes" id="UP000626220"/>
    </source>
</evidence>
<dbReference type="Proteomes" id="UP000626220">
    <property type="component" value="Unassembled WGS sequence"/>
</dbReference>
<organism evidence="2 3">
    <name type="scientific">Seohaeicola zhoushanensis</name>
    <dbReference type="NCBI Taxonomy" id="1569283"/>
    <lineage>
        <taxon>Bacteria</taxon>
        <taxon>Pseudomonadati</taxon>
        <taxon>Pseudomonadota</taxon>
        <taxon>Alphaproteobacteria</taxon>
        <taxon>Rhodobacterales</taxon>
        <taxon>Roseobacteraceae</taxon>
        <taxon>Seohaeicola</taxon>
    </lineage>
</organism>
<accession>A0A8J3GV36</accession>
<feature type="transmembrane region" description="Helical" evidence="1">
    <location>
        <begin position="38"/>
        <end position="58"/>
    </location>
</feature>
<evidence type="ECO:0000313" key="2">
    <source>
        <dbReference type="EMBL" id="GHF37505.1"/>
    </source>
</evidence>
<dbReference type="RefSeq" id="WP_189678619.1">
    <property type="nucleotide sequence ID" value="NZ_BNCJ01000001.1"/>
</dbReference>
<evidence type="ECO:0000256" key="1">
    <source>
        <dbReference type="SAM" id="Phobius"/>
    </source>
</evidence>
<dbReference type="EMBL" id="BNCJ01000001">
    <property type="protein sequence ID" value="GHF37505.1"/>
    <property type="molecule type" value="Genomic_DNA"/>
</dbReference>
<keyword evidence="1" id="KW-0472">Membrane</keyword>
<keyword evidence="3" id="KW-1185">Reference proteome</keyword>
<feature type="transmembrane region" description="Helical" evidence="1">
    <location>
        <begin position="12"/>
        <end position="32"/>
    </location>
</feature>
<reference evidence="2" key="2">
    <citation type="submission" date="2020-09" db="EMBL/GenBank/DDBJ databases">
        <authorList>
            <person name="Sun Q."/>
            <person name="Kim S."/>
        </authorList>
    </citation>
    <scope>NUCLEOTIDE SEQUENCE</scope>
    <source>
        <strain evidence="2">KCTC 42650</strain>
    </source>
</reference>
<name>A0A8J3GV36_9RHOB</name>
<comment type="caution">
    <text evidence="2">The sequence shown here is derived from an EMBL/GenBank/DDBJ whole genome shotgun (WGS) entry which is preliminary data.</text>
</comment>
<proteinExistence type="predicted"/>